<organism evidence="2 3">
    <name type="scientific">Pseudotenacibaculum haliotis</name>
    <dbReference type="NCBI Taxonomy" id="1862138"/>
    <lineage>
        <taxon>Bacteria</taxon>
        <taxon>Pseudomonadati</taxon>
        <taxon>Bacteroidota</taxon>
        <taxon>Flavobacteriia</taxon>
        <taxon>Flavobacteriales</taxon>
        <taxon>Flavobacteriaceae</taxon>
        <taxon>Pseudotenacibaculum</taxon>
    </lineage>
</organism>
<gene>
    <name evidence="2" type="ORF">ACFSRZ_07300</name>
</gene>
<comment type="caution">
    <text evidence="2">The sequence shown here is derived from an EMBL/GenBank/DDBJ whole genome shotgun (WGS) entry which is preliminary data.</text>
</comment>
<proteinExistence type="predicted"/>
<accession>A0ABW5LRC6</accession>
<sequence>MNNEEIKRIIDQIDSESKDAYIGIFYEDNLDPSYIKGNRSGFIKLAAECLKIAHNFGVFMTNKNELGASEFKKDDWFDQSSHINLEWVKPTYKFREEILEEKEENEENSSALREKINNFIAISILFLILISIPAGLYQLIKWLIQLF</sequence>
<protein>
    <submittedName>
        <fullName evidence="2">Uncharacterized protein</fullName>
    </submittedName>
</protein>
<keyword evidence="3" id="KW-1185">Reference proteome</keyword>
<dbReference type="EMBL" id="JBHULH010000003">
    <property type="protein sequence ID" value="MFD2567175.1"/>
    <property type="molecule type" value="Genomic_DNA"/>
</dbReference>
<evidence type="ECO:0000313" key="3">
    <source>
        <dbReference type="Proteomes" id="UP001597508"/>
    </source>
</evidence>
<keyword evidence="1" id="KW-1133">Transmembrane helix</keyword>
<dbReference type="Proteomes" id="UP001597508">
    <property type="component" value="Unassembled WGS sequence"/>
</dbReference>
<feature type="transmembrane region" description="Helical" evidence="1">
    <location>
        <begin position="119"/>
        <end position="140"/>
    </location>
</feature>
<evidence type="ECO:0000313" key="2">
    <source>
        <dbReference type="EMBL" id="MFD2567175.1"/>
    </source>
</evidence>
<dbReference type="RefSeq" id="WP_379665884.1">
    <property type="nucleotide sequence ID" value="NZ_JBHULH010000003.1"/>
</dbReference>
<evidence type="ECO:0000256" key="1">
    <source>
        <dbReference type="SAM" id="Phobius"/>
    </source>
</evidence>
<keyword evidence="1" id="KW-0812">Transmembrane</keyword>
<name>A0ABW5LRC6_9FLAO</name>
<reference evidence="3" key="1">
    <citation type="journal article" date="2019" name="Int. J. Syst. Evol. Microbiol.">
        <title>The Global Catalogue of Microorganisms (GCM) 10K type strain sequencing project: providing services to taxonomists for standard genome sequencing and annotation.</title>
        <authorList>
            <consortium name="The Broad Institute Genomics Platform"/>
            <consortium name="The Broad Institute Genome Sequencing Center for Infectious Disease"/>
            <person name="Wu L."/>
            <person name="Ma J."/>
        </authorList>
    </citation>
    <scope>NUCLEOTIDE SEQUENCE [LARGE SCALE GENOMIC DNA]</scope>
    <source>
        <strain evidence="3">KCTC 52127</strain>
    </source>
</reference>
<keyword evidence="1" id="KW-0472">Membrane</keyword>